<dbReference type="Gene3D" id="1.20.1250.20">
    <property type="entry name" value="MFS general substrate transporter like domains"/>
    <property type="match status" value="2"/>
</dbReference>
<dbReference type="AlphaFoldDB" id="A0A0D0V041"/>
<keyword evidence="5 7" id="KW-0472">Membrane</keyword>
<evidence type="ECO:0000256" key="5">
    <source>
        <dbReference type="ARBA" id="ARBA00023136"/>
    </source>
</evidence>
<feature type="transmembrane region" description="Helical" evidence="7">
    <location>
        <begin position="191"/>
        <end position="213"/>
    </location>
</feature>
<keyword evidence="4 7" id="KW-1133">Transmembrane helix</keyword>
<dbReference type="SUPFAM" id="SSF103473">
    <property type="entry name" value="MFS general substrate transporter"/>
    <property type="match status" value="2"/>
</dbReference>
<feature type="transmembrane region" description="Helical" evidence="7">
    <location>
        <begin position="137"/>
        <end position="159"/>
    </location>
</feature>
<reference evidence="9 10" key="1">
    <citation type="submission" date="2015-01" db="EMBL/GenBank/DDBJ databases">
        <title>Sequencing and annotation of Micromonospora carbonacea strain JXNU-1 genome.</title>
        <authorList>
            <person name="Long Z."/>
            <person name="Huang Y."/>
            <person name="Jiang Y."/>
        </authorList>
    </citation>
    <scope>NUCLEOTIDE SEQUENCE [LARGE SCALE GENOMIC DNA]</scope>
    <source>
        <strain evidence="9 10">JXNU-1</strain>
    </source>
</reference>
<keyword evidence="2" id="KW-0813">Transport</keyword>
<feature type="compositionally biased region" description="Basic and acidic residues" evidence="6">
    <location>
        <begin position="10"/>
        <end position="20"/>
    </location>
</feature>
<comment type="subcellular location">
    <subcellularLocation>
        <location evidence="1">Cell membrane</location>
        <topology evidence="1">Multi-pass membrane protein</topology>
    </subcellularLocation>
</comment>
<evidence type="ECO:0000259" key="8">
    <source>
        <dbReference type="PROSITE" id="PS50850"/>
    </source>
</evidence>
<feature type="transmembrane region" description="Helical" evidence="7">
    <location>
        <begin position="219"/>
        <end position="237"/>
    </location>
</feature>
<evidence type="ECO:0000256" key="3">
    <source>
        <dbReference type="ARBA" id="ARBA00022692"/>
    </source>
</evidence>
<evidence type="ECO:0000256" key="4">
    <source>
        <dbReference type="ARBA" id="ARBA00022989"/>
    </source>
</evidence>
<dbReference type="EMBL" id="JXSX01000001">
    <property type="protein sequence ID" value="KIR64417.1"/>
    <property type="molecule type" value="Genomic_DNA"/>
</dbReference>
<proteinExistence type="predicted"/>
<dbReference type="PROSITE" id="PS50850">
    <property type="entry name" value="MFS"/>
    <property type="match status" value="1"/>
</dbReference>
<dbReference type="InterPro" id="IPR020846">
    <property type="entry name" value="MFS_dom"/>
</dbReference>
<evidence type="ECO:0000256" key="2">
    <source>
        <dbReference type="ARBA" id="ARBA00022448"/>
    </source>
</evidence>
<evidence type="ECO:0000256" key="6">
    <source>
        <dbReference type="SAM" id="MobiDB-lite"/>
    </source>
</evidence>
<feature type="transmembrane region" description="Helical" evidence="7">
    <location>
        <begin position="501"/>
        <end position="523"/>
    </location>
</feature>
<feature type="transmembrane region" description="Helical" evidence="7">
    <location>
        <begin position="345"/>
        <end position="367"/>
    </location>
</feature>
<feature type="transmembrane region" description="Helical" evidence="7">
    <location>
        <begin position="477"/>
        <end position="495"/>
    </location>
</feature>
<dbReference type="GO" id="GO:0022857">
    <property type="term" value="F:transmembrane transporter activity"/>
    <property type="evidence" value="ECO:0007669"/>
    <property type="project" value="InterPro"/>
</dbReference>
<feature type="transmembrane region" description="Helical" evidence="7">
    <location>
        <begin position="67"/>
        <end position="90"/>
    </location>
</feature>
<dbReference type="PATRIC" id="fig|47853.6.peg.360"/>
<feature type="transmembrane region" description="Helical" evidence="7">
    <location>
        <begin position="102"/>
        <end position="125"/>
    </location>
</feature>
<dbReference type="PANTHER" id="PTHR42718">
    <property type="entry name" value="MAJOR FACILITATOR SUPERFAMILY MULTIDRUG TRANSPORTER MFSC"/>
    <property type="match status" value="1"/>
</dbReference>
<evidence type="ECO:0000313" key="10">
    <source>
        <dbReference type="Proteomes" id="UP000032254"/>
    </source>
</evidence>
<protein>
    <submittedName>
        <fullName evidence="9">MFS transporter</fullName>
    </submittedName>
</protein>
<feature type="transmembrane region" description="Helical" evidence="7">
    <location>
        <begin position="165"/>
        <end position="184"/>
    </location>
</feature>
<dbReference type="InterPro" id="IPR011701">
    <property type="entry name" value="MFS"/>
</dbReference>
<accession>A0A0D0V041</accession>
<evidence type="ECO:0000256" key="1">
    <source>
        <dbReference type="ARBA" id="ARBA00004651"/>
    </source>
</evidence>
<dbReference type="Proteomes" id="UP000032254">
    <property type="component" value="Unassembled WGS sequence"/>
</dbReference>
<name>A0A0D0V041_9ACTN</name>
<comment type="caution">
    <text evidence="9">The sequence shown here is derived from an EMBL/GenBank/DDBJ whole genome shotgun (WGS) entry which is preliminary data.</text>
</comment>
<dbReference type="GO" id="GO:0005886">
    <property type="term" value="C:plasma membrane"/>
    <property type="evidence" value="ECO:0007669"/>
    <property type="project" value="UniProtKB-SubCell"/>
</dbReference>
<dbReference type="PRINTS" id="PR01036">
    <property type="entry name" value="TCRTETB"/>
</dbReference>
<sequence>MRVEVAGWAHADRTAEDRGEPGTPGRRAAAEAPGCATGVGLPHSRPAVTAVAPPAAPGHLFAPALRAMTVGVVALVSLLAFEALAVGTAMPTVARSLDGLSLYGLAFGGAFASGVVGMVVSGVWCDARGPRAPVWHGAGWFVAGLLVAGSASTMGVLVAGRMVQGFGSGLLSVALYVVVGRAYPEALHRRIFAAFAAAWVIPSLVGPAIAGLVVEYLGWRWVFLAVPAVAVPALLLVQPGLRSLAPSAVVRPSTGAAARVGWAFGAGASAALLHYGGQQRGVLAVGLVGAALAGLFCCAPRLLPAGFLRAGRGLPTVVGLRGLASAAFAGAEVVIPLMLSRERGLTPTGAGLVLTVGALSWSAGSWLQGRLPAPGSAVPAPASAARRGLLAGLRDRLAPRSSATLVRAGLACITGGTATVALAVWPAVPLPVCVLGWAAAGLGMGLLYPSLSVLTLELSAPGEQGRNSSSLQLGDSLFAATVLALTGAVLAAGTTPGRSSYAVTLVLAAGLAGLGVLLAGRVIPAGPAPGSRQ</sequence>
<dbReference type="Pfam" id="PF07690">
    <property type="entry name" value="MFS_1"/>
    <property type="match status" value="1"/>
</dbReference>
<evidence type="ECO:0000256" key="7">
    <source>
        <dbReference type="SAM" id="Phobius"/>
    </source>
</evidence>
<feature type="domain" description="Major facilitator superfamily (MFS) profile" evidence="8">
    <location>
        <begin position="68"/>
        <end position="527"/>
    </location>
</feature>
<dbReference type="InterPro" id="IPR036259">
    <property type="entry name" value="MFS_trans_sf"/>
</dbReference>
<feature type="region of interest" description="Disordered" evidence="6">
    <location>
        <begin position="1"/>
        <end position="33"/>
    </location>
</feature>
<keyword evidence="10" id="KW-1185">Reference proteome</keyword>
<gene>
    <name evidence="9" type="ORF">TK50_01655</name>
</gene>
<keyword evidence="3 7" id="KW-0812">Transmembrane</keyword>
<feature type="transmembrane region" description="Helical" evidence="7">
    <location>
        <begin position="434"/>
        <end position="456"/>
    </location>
</feature>
<evidence type="ECO:0000313" key="9">
    <source>
        <dbReference type="EMBL" id="KIR64417.1"/>
    </source>
</evidence>
<organism evidence="9 10">
    <name type="scientific">Micromonospora haikouensis</name>
    <dbReference type="NCBI Taxonomy" id="686309"/>
    <lineage>
        <taxon>Bacteria</taxon>
        <taxon>Bacillati</taxon>
        <taxon>Actinomycetota</taxon>
        <taxon>Actinomycetes</taxon>
        <taxon>Micromonosporales</taxon>
        <taxon>Micromonosporaceae</taxon>
        <taxon>Micromonospora</taxon>
    </lineage>
</organism>
<feature type="transmembrane region" description="Helical" evidence="7">
    <location>
        <begin position="282"/>
        <end position="303"/>
    </location>
</feature>
<feature type="transmembrane region" description="Helical" evidence="7">
    <location>
        <begin position="404"/>
        <end position="428"/>
    </location>
</feature>
<feature type="transmembrane region" description="Helical" evidence="7">
    <location>
        <begin position="315"/>
        <end position="339"/>
    </location>
</feature>
<dbReference type="PANTHER" id="PTHR42718:SF9">
    <property type="entry name" value="MAJOR FACILITATOR SUPERFAMILY MULTIDRUG TRANSPORTER MFSC"/>
    <property type="match status" value="1"/>
</dbReference>